<dbReference type="InterPro" id="IPR050512">
    <property type="entry name" value="Sulf_AdTrans/APS_kinase"/>
</dbReference>
<dbReference type="KEGG" id="dvl:Dvul_3030"/>
<dbReference type="Proteomes" id="UP000009173">
    <property type="component" value="Plasmid pDVUL01"/>
</dbReference>
<keyword evidence="3 6" id="KW-0808">Transferase</keyword>
<dbReference type="GO" id="GO:0010134">
    <property type="term" value="P:sulfate assimilation via adenylyl sulfate reduction"/>
    <property type="evidence" value="ECO:0007669"/>
    <property type="project" value="TreeGrafter"/>
</dbReference>
<keyword evidence="5 6" id="KW-0067">ATP-binding</keyword>
<dbReference type="UniPathway" id="UPA00140">
    <property type="reaction ID" value="UER00205"/>
</dbReference>
<accession>A0A0H3ACJ7</accession>
<dbReference type="HOGENOM" id="CLU_046932_1_0_7"/>
<dbReference type="AlphaFoldDB" id="A0A0H3ACJ7"/>
<comment type="catalytic activity">
    <reaction evidence="1 6 7">
        <text>adenosine 5'-phosphosulfate + ATP = 3'-phosphoadenylyl sulfate + ADP + H(+)</text>
        <dbReference type="Rhea" id="RHEA:24152"/>
        <dbReference type="ChEBI" id="CHEBI:15378"/>
        <dbReference type="ChEBI" id="CHEBI:30616"/>
        <dbReference type="ChEBI" id="CHEBI:58243"/>
        <dbReference type="ChEBI" id="CHEBI:58339"/>
        <dbReference type="ChEBI" id="CHEBI:456216"/>
        <dbReference type="EC" id="2.7.1.25"/>
    </reaction>
</comment>
<comment type="similarity">
    <text evidence="6 7">Belongs to the APS kinase family.</text>
</comment>
<dbReference type="Pfam" id="PF01583">
    <property type="entry name" value="APS_kinase"/>
    <property type="match status" value="1"/>
</dbReference>
<sequence length="239" mass="26554">MSDTDAGCRGLMPCCPTYPTDGQDMKSCNTFFCDGRIRRPDRERLNGHPARAFWFTGLPSAGKSTLAHIAEEVLHQRGIRTYVFDGDNVRHGLCGDLGFSEHDRKENVRRIAETVRLFLDAGILCLCAFVSPLRANRQAVRDIIGPCDFFEVYVKCPVTVCESRDVKGLYGKARQGLVENYTGISAPYEEPESPDIVVDTSRNTIEESVQSLTDFILQVMTVPCAQKDAQAPGKAVRFP</sequence>
<evidence type="ECO:0000256" key="5">
    <source>
        <dbReference type="ARBA" id="ARBA00022840"/>
    </source>
</evidence>
<evidence type="ECO:0000256" key="1">
    <source>
        <dbReference type="ARBA" id="ARBA00001823"/>
    </source>
</evidence>
<dbReference type="InterPro" id="IPR059117">
    <property type="entry name" value="APS_kinase_dom"/>
</dbReference>
<feature type="active site" description="Phosphoserine intermediate" evidence="6">
    <location>
        <position position="131"/>
    </location>
</feature>
<dbReference type="PANTHER" id="PTHR42700">
    <property type="entry name" value="SULFATE ADENYLYLTRANSFERASE"/>
    <property type="match status" value="1"/>
</dbReference>
<dbReference type="InterPro" id="IPR002891">
    <property type="entry name" value="APS"/>
</dbReference>
<dbReference type="PANTHER" id="PTHR42700:SF1">
    <property type="entry name" value="SULFATE ADENYLYLTRANSFERASE"/>
    <property type="match status" value="1"/>
</dbReference>
<dbReference type="EMBL" id="CP000528">
    <property type="protein sequence ID" value="ABM30041.1"/>
    <property type="molecule type" value="Genomic_DNA"/>
</dbReference>
<evidence type="ECO:0000256" key="4">
    <source>
        <dbReference type="ARBA" id="ARBA00022741"/>
    </source>
</evidence>
<evidence type="ECO:0000256" key="2">
    <source>
        <dbReference type="ARBA" id="ARBA00012121"/>
    </source>
</evidence>
<organism evidence="9 10">
    <name type="scientific">Nitratidesulfovibrio vulgaris (strain DP4)</name>
    <name type="common">Desulfovibrio vulgaris</name>
    <dbReference type="NCBI Taxonomy" id="391774"/>
    <lineage>
        <taxon>Bacteria</taxon>
        <taxon>Pseudomonadati</taxon>
        <taxon>Thermodesulfobacteriota</taxon>
        <taxon>Desulfovibrionia</taxon>
        <taxon>Desulfovibrionales</taxon>
        <taxon>Desulfovibrionaceae</taxon>
        <taxon>Nitratidesulfovibrio</taxon>
    </lineage>
</organism>
<keyword evidence="4 6" id="KW-0547">Nucleotide-binding</keyword>
<comment type="pathway">
    <text evidence="6 7">Sulfur metabolism; hydrogen sulfide biosynthesis; sulfite from sulfate: step 2/3.</text>
</comment>
<dbReference type="InterPro" id="IPR027417">
    <property type="entry name" value="P-loop_NTPase"/>
</dbReference>
<dbReference type="GO" id="GO:0019379">
    <property type="term" value="P:sulfate assimilation, phosphoadenylyl sulfate reduction by phosphoadenylyl-sulfate reductase (thioredoxin)"/>
    <property type="evidence" value="ECO:0007669"/>
    <property type="project" value="TreeGrafter"/>
</dbReference>
<dbReference type="GO" id="GO:0005737">
    <property type="term" value="C:cytoplasm"/>
    <property type="evidence" value="ECO:0007669"/>
    <property type="project" value="TreeGrafter"/>
</dbReference>
<dbReference type="GO" id="GO:0004781">
    <property type="term" value="F:sulfate adenylyltransferase (ATP) activity"/>
    <property type="evidence" value="ECO:0007669"/>
    <property type="project" value="TreeGrafter"/>
</dbReference>
<dbReference type="NCBIfam" id="TIGR00455">
    <property type="entry name" value="apsK"/>
    <property type="match status" value="1"/>
</dbReference>
<dbReference type="CDD" id="cd02027">
    <property type="entry name" value="APSK"/>
    <property type="match status" value="1"/>
</dbReference>
<keyword evidence="9" id="KW-0614">Plasmid</keyword>
<evidence type="ECO:0000313" key="10">
    <source>
        <dbReference type="Proteomes" id="UP000009173"/>
    </source>
</evidence>
<gene>
    <name evidence="6" type="primary">cysC</name>
    <name evidence="9" type="ordered locus">Dvul_3030</name>
</gene>
<dbReference type="GO" id="GO:0004020">
    <property type="term" value="F:adenylylsulfate kinase activity"/>
    <property type="evidence" value="ECO:0007669"/>
    <property type="project" value="UniProtKB-UniRule"/>
</dbReference>
<reference evidence="10" key="1">
    <citation type="journal article" date="2009" name="Environ. Microbiol.">
        <title>Contribution of mobile genetic elements to Desulfovibrio vulgaris genome plasticity.</title>
        <authorList>
            <person name="Walker C.B."/>
            <person name="Stolyar S."/>
            <person name="Chivian D."/>
            <person name="Pinel N."/>
            <person name="Gabster J.A."/>
            <person name="Dehal P.S."/>
            <person name="He Z."/>
            <person name="Yang Z.K."/>
            <person name="Yen H.C."/>
            <person name="Zhou J."/>
            <person name="Wall J.D."/>
            <person name="Hazen T.C."/>
            <person name="Arkin A.P."/>
            <person name="Stahl D.A."/>
        </authorList>
    </citation>
    <scope>NUCLEOTIDE SEQUENCE [LARGE SCALE GENOMIC DNA]</scope>
    <source>
        <strain evidence="10">DP4</strain>
    </source>
</reference>
<evidence type="ECO:0000256" key="7">
    <source>
        <dbReference type="RuleBase" id="RU004347"/>
    </source>
</evidence>
<proteinExistence type="inferred from homology"/>
<feature type="domain" description="APS kinase" evidence="8">
    <location>
        <begin position="53"/>
        <end position="199"/>
    </location>
</feature>
<comment type="function">
    <text evidence="6 7">Catalyzes the synthesis of activated sulfate.</text>
</comment>
<evidence type="ECO:0000259" key="8">
    <source>
        <dbReference type="Pfam" id="PF01583"/>
    </source>
</evidence>
<keyword evidence="6" id="KW-0597">Phosphoprotein</keyword>
<dbReference type="EC" id="2.7.1.25" evidence="2 6"/>
<dbReference type="NCBIfam" id="NF003013">
    <property type="entry name" value="PRK03846.1"/>
    <property type="match status" value="1"/>
</dbReference>
<protein>
    <recommendedName>
        <fullName evidence="2 6">Adenylyl-sulfate kinase</fullName>
        <ecNumber evidence="2 6">2.7.1.25</ecNumber>
    </recommendedName>
    <alternativeName>
        <fullName evidence="6">APS kinase</fullName>
    </alternativeName>
    <alternativeName>
        <fullName evidence="6">ATP adenosine-5'-phosphosulfate 3'-phosphotransferase</fullName>
    </alternativeName>
    <alternativeName>
        <fullName evidence="6">Adenosine-5'-phosphosulfate kinase</fullName>
    </alternativeName>
</protein>
<dbReference type="HAMAP" id="MF_00065">
    <property type="entry name" value="Adenylyl_sulf_kinase"/>
    <property type="match status" value="1"/>
</dbReference>
<feature type="binding site" evidence="6">
    <location>
        <begin position="57"/>
        <end position="64"/>
    </location>
    <ligand>
        <name>ATP</name>
        <dbReference type="ChEBI" id="CHEBI:30616"/>
    </ligand>
</feature>
<evidence type="ECO:0000313" key="9">
    <source>
        <dbReference type="EMBL" id="ABM30041.1"/>
    </source>
</evidence>
<geneLocation type="plasmid" evidence="9 10">
    <name>pDVUL01</name>
</geneLocation>
<dbReference type="Gene3D" id="3.40.50.300">
    <property type="entry name" value="P-loop containing nucleotide triphosphate hydrolases"/>
    <property type="match status" value="1"/>
</dbReference>
<evidence type="ECO:0000256" key="3">
    <source>
        <dbReference type="ARBA" id="ARBA00022679"/>
    </source>
</evidence>
<dbReference type="GO" id="GO:0070814">
    <property type="term" value="P:hydrogen sulfide biosynthetic process"/>
    <property type="evidence" value="ECO:0007669"/>
    <property type="project" value="UniProtKB-UniRule"/>
</dbReference>
<dbReference type="GO" id="GO:0005524">
    <property type="term" value="F:ATP binding"/>
    <property type="evidence" value="ECO:0007669"/>
    <property type="project" value="UniProtKB-UniRule"/>
</dbReference>
<dbReference type="SUPFAM" id="SSF52540">
    <property type="entry name" value="P-loop containing nucleoside triphosphate hydrolases"/>
    <property type="match status" value="1"/>
</dbReference>
<name>A0A0H3ACJ7_NITV4</name>
<evidence type="ECO:0000256" key="6">
    <source>
        <dbReference type="HAMAP-Rule" id="MF_00065"/>
    </source>
</evidence>
<keyword evidence="6 7" id="KW-0418">Kinase</keyword>